<gene>
    <name evidence="7" type="ORF">IFM89_029678</name>
</gene>
<evidence type="ECO:0000256" key="6">
    <source>
        <dbReference type="SAM" id="MobiDB-lite"/>
    </source>
</evidence>
<organism evidence="7 8">
    <name type="scientific">Coptis chinensis</name>
    <dbReference type="NCBI Taxonomy" id="261450"/>
    <lineage>
        <taxon>Eukaryota</taxon>
        <taxon>Viridiplantae</taxon>
        <taxon>Streptophyta</taxon>
        <taxon>Embryophyta</taxon>
        <taxon>Tracheophyta</taxon>
        <taxon>Spermatophyta</taxon>
        <taxon>Magnoliopsida</taxon>
        <taxon>Ranunculales</taxon>
        <taxon>Ranunculaceae</taxon>
        <taxon>Coptidoideae</taxon>
        <taxon>Coptis</taxon>
    </lineage>
</organism>
<keyword evidence="8" id="KW-1185">Reference proteome</keyword>
<dbReference type="InterPro" id="IPR001554">
    <property type="entry name" value="Glyco_hydro_14"/>
</dbReference>
<keyword evidence="3 5" id="KW-0624">Polysaccharide degradation</keyword>
<evidence type="ECO:0000256" key="1">
    <source>
        <dbReference type="ARBA" id="ARBA00005652"/>
    </source>
</evidence>
<feature type="active site" description="Proton donor" evidence="4">
    <location>
        <position position="263"/>
    </location>
</feature>
<comment type="catalytic activity">
    <reaction evidence="5">
        <text>Hydrolysis of (1-&gt;4)-alpha-D-glucosidic linkages in polysaccharides so as to remove successive maltose units from the non-reducing ends of the chains.</text>
        <dbReference type="EC" id="3.2.1.2"/>
    </reaction>
</comment>
<dbReference type="PANTHER" id="PTHR31352">
    <property type="entry name" value="BETA-AMYLASE 1, CHLOROPLASTIC"/>
    <property type="match status" value="1"/>
</dbReference>
<dbReference type="GO" id="GO:0000272">
    <property type="term" value="P:polysaccharide catabolic process"/>
    <property type="evidence" value="ECO:0007669"/>
    <property type="project" value="UniProtKB-KW"/>
</dbReference>
<feature type="compositionally biased region" description="Low complexity" evidence="6">
    <location>
        <begin position="55"/>
        <end position="67"/>
    </location>
</feature>
<feature type="active site" description="Proton acceptor" evidence="4">
    <location>
        <position position="463"/>
    </location>
</feature>
<feature type="region of interest" description="Disordered" evidence="6">
    <location>
        <begin position="42"/>
        <end position="68"/>
    </location>
</feature>
<dbReference type="PRINTS" id="PR00750">
    <property type="entry name" value="BETAAMYLASE"/>
</dbReference>
<dbReference type="Proteomes" id="UP000631114">
    <property type="component" value="Unassembled WGS sequence"/>
</dbReference>
<protein>
    <recommendedName>
        <fullName evidence="5">Beta-amylase</fullName>
        <ecNumber evidence="5">3.2.1.2</ecNumber>
    </recommendedName>
</protein>
<dbReference type="AlphaFoldDB" id="A0A835IFX9"/>
<reference evidence="7 8" key="1">
    <citation type="submission" date="2020-10" db="EMBL/GenBank/DDBJ databases">
        <title>The Coptis chinensis genome and diversification of protoberbering-type alkaloids.</title>
        <authorList>
            <person name="Wang B."/>
            <person name="Shu S."/>
            <person name="Song C."/>
            <person name="Liu Y."/>
        </authorList>
    </citation>
    <scope>NUCLEOTIDE SEQUENCE [LARGE SCALE GENOMIC DNA]</scope>
    <source>
        <strain evidence="7">HL-2020</strain>
        <tissue evidence="7">Leaf</tissue>
    </source>
</reference>
<comment type="caution">
    <text evidence="7">The sequence shown here is derived from an EMBL/GenBank/DDBJ whole genome shotgun (WGS) entry which is preliminary data.</text>
</comment>
<dbReference type="Pfam" id="PF01373">
    <property type="entry name" value="Glyco_hydro_14"/>
    <property type="match status" value="1"/>
</dbReference>
<evidence type="ECO:0000256" key="3">
    <source>
        <dbReference type="ARBA" id="ARBA00023326"/>
    </source>
</evidence>
<name>A0A835IFX9_9MAGN</name>
<evidence type="ECO:0000313" key="8">
    <source>
        <dbReference type="Proteomes" id="UP000631114"/>
    </source>
</evidence>
<comment type="similarity">
    <text evidence="1 5">Belongs to the glycosyl hydrolase 14 family.</text>
</comment>
<dbReference type="OrthoDB" id="1660156at2759"/>
<keyword evidence="5" id="KW-0378">Hydrolase</keyword>
<evidence type="ECO:0000313" key="7">
    <source>
        <dbReference type="EMBL" id="KAF9616424.1"/>
    </source>
</evidence>
<dbReference type="EMBL" id="JADFTS010000003">
    <property type="protein sequence ID" value="KAF9616424.1"/>
    <property type="molecule type" value="Genomic_DNA"/>
</dbReference>
<sequence length="554" mass="62317">MAIVSPTPSPSASFNYTRLKQPTRVIPFPSSTTTRVAISSRLKSSKPLNSKKDSFSSSSSSSSMNLEFESDSDSDYELQYEFPIPRRKKGSLVYVTLPIDAVDSLGKVKRVKAMSYSFKALALAGVEGVVMEVWWGLVERDAPLSYDWRSYLEIVALAKHFGLKVRPVMAFHSFGVPGDSCWIPLPHWVRQVMIEQPDLAFSDRFGRRNGEYISLGCDVLPVLKGRSPMQAYSDFMRSFRDTFQEHLGITVTGIQVGMGPAGELRYPSCPSQKLAWSWRFRELGEFQCYDKYMLASLNACAQKVGMREWGNGGPLGAGNLMQNPEETEFFKSDGSWNTPYGRFFLEWYSGMLLLHGERLCMMAETIFWGTGVSISGKLAGMHWHYGTESHPSELTAGYYNTSIRDGYLPIARLFGRYGLILCCTGFEMRDSEEKQMHPLSSPEGLLRQILLAARASDLPLDGENSAARLSNQSLQQVLKMSRFYSDGLDELFFSFNFVRMGQTLFERDNWTRFTEFVKQISHGSNFQAKLNFGGSELCLSTSAAKKVRVALAYC</sequence>
<dbReference type="InterPro" id="IPR017853">
    <property type="entry name" value="GH"/>
</dbReference>
<keyword evidence="2 5" id="KW-0119">Carbohydrate metabolism</keyword>
<keyword evidence="5" id="KW-0326">Glycosidase</keyword>
<proteinExistence type="inferred from homology"/>
<dbReference type="SUPFAM" id="SSF51445">
    <property type="entry name" value="(Trans)glycosidases"/>
    <property type="match status" value="1"/>
</dbReference>
<accession>A0A835IFX9</accession>
<evidence type="ECO:0000256" key="4">
    <source>
        <dbReference type="PIRSR" id="PIRSR601554-1"/>
    </source>
</evidence>
<dbReference type="Gene3D" id="3.20.20.80">
    <property type="entry name" value="Glycosidases"/>
    <property type="match status" value="1"/>
</dbReference>
<dbReference type="PANTHER" id="PTHR31352:SF7">
    <property type="entry name" value="BETA-AMYLASE"/>
    <property type="match status" value="1"/>
</dbReference>
<evidence type="ECO:0000256" key="5">
    <source>
        <dbReference type="RuleBase" id="RU000509"/>
    </source>
</evidence>
<dbReference type="EC" id="3.2.1.2" evidence="5"/>
<dbReference type="GO" id="GO:0016161">
    <property type="term" value="F:beta-amylase activity"/>
    <property type="evidence" value="ECO:0007669"/>
    <property type="project" value="UniProtKB-EC"/>
</dbReference>
<evidence type="ECO:0000256" key="2">
    <source>
        <dbReference type="ARBA" id="ARBA00023277"/>
    </source>
</evidence>